<feature type="domain" description="HTH luxR-type" evidence="3">
    <location>
        <begin position="163"/>
        <end position="228"/>
    </location>
</feature>
<dbReference type="Gene3D" id="1.10.10.10">
    <property type="entry name" value="Winged helix-like DNA-binding domain superfamily/Winged helix DNA-binding domain"/>
    <property type="match status" value="1"/>
</dbReference>
<geneLocation type="plasmid" evidence="4 5">
    <name>AZO_p1</name>
</geneLocation>
<keyword evidence="4" id="KW-0614">Plasmid</keyword>
<dbReference type="EMBL" id="FQ311869">
    <property type="protein sequence ID" value="CBS88437.1"/>
    <property type="molecule type" value="Genomic_DNA"/>
</dbReference>
<dbReference type="Proteomes" id="UP000005667">
    <property type="component" value="Plasmid AZO_p1"/>
</dbReference>
<dbReference type="PROSITE" id="PS50043">
    <property type="entry name" value="HTH_LUXR_2"/>
    <property type="match status" value="1"/>
</dbReference>
<dbReference type="InterPro" id="IPR000792">
    <property type="entry name" value="Tscrpt_reg_LuxR_C"/>
</dbReference>
<evidence type="ECO:0000313" key="5">
    <source>
        <dbReference type="Proteomes" id="UP000005667"/>
    </source>
</evidence>
<dbReference type="KEGG" id="ali:AZOLI_p10125"/>
<sequence>MPDSLFGLPVPTNETPHVVEDHPLPTPRTAVIIASDRFALQGIVVLLGQVDSIDTIEAHDSLDAAMAGPAAALIIIHAATVGLTTPQVTALVEHRQAGVLLAAGGCGGGGLATLRAAGARGLLTGTEAPTLCASLFQLVLAGGWCWPATEAIDPNESAALPNNPGSAFALTARQQEVAAELARGHSNKVIAATLGMTEGTVKVHLTAVFRTLGVSNRAMAVARLLPVLGAAARRMSSTEQGEKR</sequence>
<proteinExistence type="predicted"/>
<name>G7ZA18_AZOL4</name>
<keyword evidence="1" id="KW-0238">DNA-binding</keyword>
<dbReference type="PANTHER" id="PTHR43214:SF42">
    <property type="entry name" value="TRANSCRIPTIONAL REGULATORY PROTEIN DESR"/>
    <property type="match status" value="1"/>
</dbReference>
<evidence type="ECO:0000313" key="4">
    <source>
        <dbReference type="EMBL" id="CBS88437.1"/>
    </source>
</evidence>
<dbReference type="HOGENOM" id="CLU_1178401_0_0_5"/>
<reference evidence="5" key="1">
    <citation type="journal article" date="2011" name="PLoS Genet.">
        <title>Azospirillum genomes reveal transition of bacteria from aquatic to terrestrial environments.</title>
        <authorList>
            <person name="Wisniewski-Dye F."/>
            <person name="Borziak K."/>
            <person name="Khalsa-Moyers G."/>
            <person name="Alexandre G."/>
            <person name="Sukharnikov L.O."/>
            <person name="Wuichet K."/>
            <person name="Hurst G.B."/>
            <person name="McDonald W.H."/>
            <person name="Robertson J.S."/>
            <person name="Barbe V."/>
            <person name="Calteau A."/>
            <person name="Rouy Z."/>
            <person name="Mangenot S."/>
            <person name="Prigent-Combaret C."/>
            <person name="Normand P."/>
            <person name="Boyer M."/>
            <person name="Siguier P."/>
            <person name="Dessaux Y."/>
            <person name="Elmerich C."/>
            <person name="Condemine G."/>
            <person name="Krishnen G."/>
            <person name="Kennedy I."/>
            <person name="Paterson A.H."/>
            <person name="Gonzalez V."/>
            <person name="Mavingui P."/>
            <person name="Zhulin I.B."/>
        </authorList>
    </citation>
    <scope>NUCLEOTIDE SEQUENCE [LARGE SCALE GENOMIC DNA]</scope>
    <source>
        <strain evidence="5">4B</strain>
    </source>
</reference>
<dbReference type="GO" id="GO:0003677">
    <property type="term" value="F:DNA binding"/>
    <property type="evidence" value="ECO:0007669"/>
    <property type="project" value="UniProtKB-KW"/>
</dbReference>
<evidence type="ECO:0000256" key="2">
    <source>
        <dbReference type="SAM" id="MobiDB-lite"/>
    </source>
</evidence>
<dbReference type="SMART" id="SM00421">
    <property type="entry name" value="HTH_LUXR"/>
    <property type="match status" value="1"/>
</dbReference>
<dbReference type="InterPro" id="IPR036388">
    <property type="entry name" value="WH-like_DNA-bd_sf"/>
</dbReference>
<dbReference type="AlphaFoldDB" id="G7ZA18"/>
<protein>
    <submittedName>
        <fullName evidence="4">Transcriptional regulator, LuxR/FixJ family</fullName>
    </submittedName>
</protein>
<dbReference type="Pfam" id="PF00196">
    <property type="entry name" value="GerE"/>
    <property type="match status" value="1"/>
</dbReference>
<dbReference type="SUPFAM" id="SSF46894">
    <property type="entry name" value="C-terminal effector domain of the bipartite response regulators"/>
    <property type="match status" value="1"/>
</dbReference>
<evidence type="ECO:0000259" key="3">
    <source>
        <dbReference type="PROSITE" id="PS50043"/>
    </source>
</evidence>
<dbReference type="InterPro" id="IPR039420">
    <property type="entry name" value="WalR-like"/>
</dbReference>
<gene>
    <name evidence="4" type="ordered locus">AZOLI_p10125</name>
</gene>
<dbReference type="PANTHER" id="PTHR43214">
    <property type="entry name" value="TWO-COMPONENT RESPONSE REGULATOR"/>
    <property type="match status" value="1"/>
</dbReference>
<feature type="region of interest" description="Disordered" evidence="2">
    <location>
        <begin position="1"/>
        <end position="22"/>
    </location>
</feature>
<dbReference type="RefSeq" id="WP_014187905.1">
    <property type="nucleotide sequence ID" value="NC_016585.1"/>
</dbReference>
<dbReference type="InterPro" id="IPR016032">
    <property type="entry name" value="Sig_transdc_resp-reg_C-effctor"/>
</dbReference>
<organism evidence="4 5">
    <name type="scientific">Azospirillum lipoferum (strain 4B)</name>
    <dbReference type="NCBI Taxonomy" id="862719"/>
    <lineage>
        <taxon>Bacteria</taxon>
        <taxon>Pseudomonadati</taxon>
        <taxon>Pseudomonadota</taxon>
        <taxon>Alphaproteobacteria</taxon>
        <taxon>Rhodospirillales</taxon>
        <taxon>Azospirillaceae</taxon>
        <taxon>Azospirillum</taxon>
    </lineage>
</organism>
<dbReference type="CDD" id="cd06170">
    <property type="entry name" value="LuxR_C_like"/>
    <property type="match status" value="1"/>
</dbReference>
<accession>G7ZA18</accession>
<dbReference type="OrthoDB" id="9805444at2"/>
<dbReference type="PRINTS" id="PR00038">
    <property type="entry name" value="HTHLUXR"/>
</dbReference>
<evidence type="ECO:0000256" key="1">
    <source>
        <dbReference type="ARBA" id="ARBA00023125"/>
    </source>
</evidence>
<dbReference type="GO" id="GO:0006355">
    <property type="term" value="P:regulation of DNA-templated transcription"/>
    <property type="evidence" value="ECO:0007669"/>
    <property type="project" value="InterPro"/>
</dbReference>
<keyword evidence="5" id="KW-1185">Reference proteome</keyword>